<dbReference type="AlphaFoldDB" id="A0A2M9EZC0"/>
<dbReference type="RefSeq" id="WP_100353127.1">
    <property type="nucleotide sequence ID" value="NZ_PCGR01000002.1"/>
</dbReference>
<feature type="transmembrane region" description="Helical" evidence="8">
    <location>
        <begin position="187"/>
        <end position="210"/>
    </location>
</feature>
<dbReference type="PANTHER" id="PTHR11562">
    <property type="entry name" value="CATION EFFLUX PROTEIN/ ZINC TRANSPORTER"/>
    <property type="match status" value="1"/>
</dbReference>
<feature type="transmembrane region" description="Helical" evidence="8">
    <location>
        <begin position="25"/>
        <end position="45"/>
    </location>
</feature>
<comment type="similarity">
    <text evidence="2">Belongs to the cation diffusion facilitator (CDF) transporter (TC 2.A.4) family. SLC30A subfamily.</text>
</comment>
<evidence type="ECO:0000256" key="2">
    <source>
        <dbReference type="ARBA" id="ARBA00008873"/>
    </source>
</evidence>
<evidence type="ECO:0000256" key="8">
    <source>
        <dbReference type="SAM" id="Phobius"/>
    </source>
</evidence>
<dbReference type="GO" id="GO:0005886">
    <property type="term" value="C:plasma membrane"/>
    <property type="evidence" value="ECO:0007669"/>
    <property type="project" value="TreeGrafter"/>
</dbReference>
<dbReference type="GO" id="GO:0005385">
    <property type="term" value="F:zinc ion transmembrane transporter activity"/>
    <property type="evidence" value="ECO:0007669"/>
    <property type="project" value="TreeGrafter"/>
</dbReference>
<dbReference type="InterPro" id="IPR050681">
    <property type="entry name" value="CDF/SLC30A"/>
</dbReference>
<comment type="subcellular location">
    <subcellularLocation>
        <location evidence="1">Membrane</location>
        <topology evidence="1">Multi-pass membrane protein</topology>
    </subcellularLocation>
</comment>
<gene>
    <name evidence="11" type="ORF">CQS04_05215</name>
</gene>
<feature type="transmembrane region" description="Helical" evidence="8">
    <location>
        <begin position="57"/>
        <end position="75"/>
    </location>
</feature>
<dbReference type="SUPFAM" id="SSF160240">
    <property type="entry name" value="Cation efflux protein cytoplasmic domain-like"/>
    <property type="match status" value="1"/>
</dbReference>
<keyword evidence="5 8" id="KW-1133">Transmembrane helix</keyword>
<feature type="transmembrane region" description="Helical" evidence="8">
    <location>
        <begin position="87"/>
        <end position="111"/>
    </location>
</feature>
<reference evidence="11 12" key="1">
    <citation type="submission" date="2017-10" db="EMBL/GenBank/DDBJ databases">
        <title>Draft genome of Chryseomicrobium casticus sp. nov.</title>
        <authorList>
            <person name="Chakraborty R."/>
            <person name="Saha T."/>
        </authorList>
    </citation>
    <scope>NUCLEOTIDE SEQUENCE [LARGE SCALE GENOMIC DNA]</scope>
    <source>
        <strain evidence="11 12">ET03</strain>
    </source>
</reference>
<evidence type="ECO:0000256" key="7">
    <source>
        <dbReference type="ARBA" id="ARBA00023136"/>
    </source>
</evidence>
<protein>
    <submittedName>
        <fullName evidence="11">Cation transporter</fullName>
    </submittedName>
</protein>
<evidence type="ECO:0000313" key="12">
    <source>
        <dbReference type="Proteomes" id="UP000228680"/>
    </source>
</evidence>
<evidence type="ECO:0000259" key="9">
    <source>
        <dbReference type="Pfam" id="PF01545"/>
    </source>
</evidence>
<keyword evidence="4 8" id="KW-0812">Transmembrane</keyword>
<evidence type="ECO:0000256" key="5">
    <source>
        <dbReference type="ARBA" id="ARBA00022989"/>
    </source>
</evidence>
<evidence type="ECO:0000313" key="11">
    <source>
        <dbReference type="EMBL" id="PJK16561.1"/>
    </source>
</evidence>
<dbReference type="InterPro" id="IPR027470">
    <property type="entry name" value="Cation_efflux_CTD"/>
</dbReference>
<proteinExistence type="inferred from homology"/>
<sequence length="306" mass="33860">MAHSHQHGHSHGNFEENRQGNKKGLLIALIITTLIMLLEFFGGLFTNSLALLADAGHMLSDASSLFLSLIAIWFASKKVSKKKTYGFYRFEILAALFNGVTLFVITGFILIEAYERFIEPPPVASGTMMIIASIGLMANLLSAWFLMRNGDVKENVNLRSAYLHVIGDALGSLGAIAAGTVMLVSDWYLADPLISVFVSLLILKSAWGIVKQSVHILMEGTPQAIETDVLKKELLKIDGVIDVHDLHIWTITSGLDILSCHLKIQDDCDEQLILKTSTKFIQQNYHIDHTTIQLEKSGFQHGELKV</sequence>
<feature type="transmembrane region" description="Helical" evidence="8">
    <location>
        <begin position="123"/>
        <end position="147"/>
    </location>
</feature>
<evidence type="ECO:0000259" key="10">
    <source>
        <dbReference type="Pfam" id="PF16916"/>
    </source>
</evidence>
<keyword evidence="6" id="KW-0406">Ion transport</keyword>
<evidence type="ECO:0000256" key="6">
    <source>
        <dbReference type="ARBA" id="ARBA00023065"/>
    </source>
</evidence>
<dbReference type="InterPro" id="IPR027469">
    <property type="entry name" value="Cation_efflux_TMD_sf"/>
</dbReference>
<name>A0A2M9EZC0_9BACL</name>
<dbReference type="InterPro" id="IPR058533">
    <property type="entry name" value="Cation_efflux_TM"/>
</dbReference>
<evidence type="ECO:0000256" key="1">
    <source>
        <dbReference type="ARBA" id="ARBA00004141"/>
    </source>
</evidence>
<feature type="domain" description="Cation efflux protein transmembrane" evidence="9">
    <location>
        <begin position="25"/>
        <end position="218"/>
    </location>
</feature>
<accession>A0A2M9EZC0</accession>
<dbReference type="SUPFAM" id="SSF161111">
    <property type="entry name" value="Cation efflux protein transmembrane domain-like"/>
    <property type="match status" value="1"/>
</dbReference>
<organism evidence="11 12">
    <name type="scientific">Chryseomicrobium excrementi</name>
    <dbReference type="NCBI Taxonomy" id="2041346"/>
    <lineage>
        <taxon>Bacteria</taxon>
        <taxon>Bacillati</taxon>
        <taxon>Bacillota</taxon>
        <taxon>Bacilli</taxon>
        <taxon>Bacillales</taxon>
        <taxon>Caryophanaceae</taxon>
        <taxon>Chryseomicrobium</taxon>
    </lineage>
</organism>
<feature type="transmembrane region" description="Helical" evidence="8">
    <location>
        <begin position="159"/>
        <end position="181"/>
    </location>
</feature>
<keyword evidence="12" id="KW-1185">Reference proteome</keyword>
<dbReference type="Pfam" id="PF01545">
    <property type="entry name" value="Cation_efflux"/>
    <property type="match status" value="1"/>
</dbReference>
<dbReference type="Proteomes" id="UP000228680">
    <property type="component" value="Unassembled WGS sequence"/>
</dbReference>
<evidence type="ECO:0000256" key="3">
    <source>
        <dbReference type="ARBA" id="ARBA00022448"/>
    </source>
</evidence>
<feature type="domain" description="Cation efflux protein cytoplasmic" evidence="10">
    <location>
        <begin position="225"/>
        <end position="296"/>
    </location>
</feature>
<keyword evidence="7 8" id="KW-0472">Membrane</keyword>
<dbReference type="Pfam" id="PF16916">
    <property type="entry name" value="ZT_dimer"/>
    <property type="match status" value="1"/>
</dbReference>
<dbReference type="InterPro" id="IPR002524">
    <property type="entry name" value="Cation_efflux"/>
</dbReference>
<dbReference type="OrthoDB" id="9809646at2"/>
<evidence type="ECO:0000256" key="4">
    <source>
        <dbReference type="ARBA" id="ARBA00022692"/>
    </source>
</evidence>
<dbReference type="InterPro" id="IPR036837">
    <property type="entry name" value="Cation_efflux_CTD_sf"/>
</dbReference>
<dbReference type="Gene3D" id="1.20.1510.10">
    <property type="entry name" value="Cation efflux protein transmembrane domain"/>
    <property type="match status" value="1"/>
</dbReference>
<dbReference type="EMBL" id="PCGR01000002">
    <property type="protein sequence ID" value="PJK16561.1"/>
    <property type="molecule type" value="Genomic_DNA"/>
</dbReference>
<dbReference type="PANTHER" id="PTHR11562:SF17">
    <property type="entry name" value="RE54080P-RELATED"/>
    <property type="match status" value="1"/>
</dbReference>
<comment type="caution">
    <text evidence="11">The sequence shown here is derived from an EMBL/GenBank/DDBJ whole genome shotgun (WGS) entry which is preliminary data.</text>
</comment>
<keyword evidence="3" id="KW-0813">Transport</keyword>
<dbReference type="NCBIfam" id="TIGR01297">
    <property type="entry name" value="CDF"/>
    <property type="match status" value="1"/>
</dbReference>